<dbReference type="Proteomes" id="UP000027178">
    <property type="component" value="Unassembled WGS sequence"/>
</dbReference>
<evidence type="ECO:0000313" key="4">
    <source>
        <dbReference type="Proteomes" id="UP000027178"/>
    </source>
</evidence>
<protein>
    <submittedName>
        <fullName evidence="3">Uncharacterized protein</fullName>
    </submittedName>
</protein>
<accession>A0A066ZC20</accession>
<dbReference type="HOGENOM" id="CLU_279245_0_0_11"/>
<reference evidence="3 4" key="1">
    <citation type="submission" date="2014-05" db="EMBL/GenBank/DDBJ databases">
        <title>Draft Genome Sequence of Kitasatospora cheerisanensis KCTC 2395.</title>
        <authorList>
            <person name="Nam D.H."/>
        </authorList>
    </citation>
    <scope>NUCLEOTIDE SEQUENCE [LARGE SCALE GENOMIC DNA]</scope>
    <source>
        <strain evidence="3 4">KCTC 2395</strain>
    </source>
</reference>
<dbReference type="PATRIC" id="fig|1348663.4.peg.487"/>
<evidence type="ECO:0000313" key="3">
    <source>
        <dbReference type="EMBL" id="KDN87866.1"/>
    </source>
</evidence>
<feature type="compositionally biased region" description="Low complexity" evidence="1">
    <location>
        <begin position="1100"/>
        <end position="1129"/>
    </location>
</feature>
<name>A0A066ZC20_9ACTN</name>
<comment type="caution">
    <text evidence="3">The sequence shown here is derived from an EMBL/GenBank/DDBJ whole genome shotgun (WGS) entry which is preliminary data.</text>
</comment>
<feature type="region of interest" description="Disordered" evidence="1">
    <location>
        <begin position="1090"/>
        <end position="1129"/>
    </location>
</feature>
<proteinExistence type="predicted"/>
<gene>
    <name evidence="3" type="ORF">KCH_05130</name>
</gene>
<feature type="region of interest" description="Disordered" evidence="1">
    <location>
        <begin position="38"/>
        <end position="90"/>
    </location>
</feature>
<feature type="compositionally biased region" description="Low complexity" evidence="1">
    <location>
        <begin position="38"/>
        <end position="70"/>
    </location>
</feature>
<keyword evidence="4" id="KW-1185">Reference proteome</keyword>
<feature type="signal peptide" evidence="2">
    <location>
        <begin position="1"/>
        <end position="36"/>
    </location>
</feature>
<dbReference type="RefSeq" id="WP_035858512.1">
    <property type="nucleotide sequence ID" value="NZ_KK853997.1"/>
</dbReference>
<feature type="chain" id="PRO_5001632252" evidence="2">
    <location>
        <begin position="37"/>
        <end position="1129"/>
    </location>
</feature>
<evidence type="ECO:0000256" key="1">
    <source>
        <dbReference type="SAM" id="MobiDB-lite"/>
    </source>
</evidence>
<sequence length="1129" mass="115422">MRPLPFVGRSKRSVGVFAAGALLLTSLVAQSGTAFAAAGGPAGTEADAKPAAGAPQTPAASAPKTAKAEPQAAPKADPEAEHKAAAKALQESDPAGACPAALDPQAPVTCTVAYNATANLTLTLSQDHDLALFQVLAAQQYDLYPTLTAPDGSAVACERVISYSPGALRCATGAAGTYTLSLRNNSYSDNAVSVAYRPLLSTTACTTLAGEDSKLGTAKRFTASLPTGSVGDCYTTDLAAGDVMRSYGPSYTATWTVYDGAGKRICDSYTNDTSRGLDCTLTGTAPYRVTVQQVSGQAVDYTFSAARLSRPEGCELVQPQAYGDAPDLTSTARCRTLRVPAAGRHLYGPLSATGAYLPGRLFGTDGVQEGCQSGDCTLTAGDHTWAVDGNYGDVGAFGISLRSATETRGCTATADDGLASGAVTGTYGAAGQLRCLTLSTASGKGLYLLNQTPADGSPVAVEIDDANGAKQCDNGGYTYTVCKLTGTAPFRAAVTGTPDKAYALVIHRTDNAAGCTAWPQSGFGGDWGAEVTLTATDQQRCLSIPAAGHAPAEMLDYANNLNQVNAAVYVNDGAGNTACSTMGSSTTTCKLAPGAPYTAMLVGTGRPDTYHLVRRDISPSAQCTTRTDTKVGSPSTSFDFTSALDARCVRVGGAATDKLWLSSRTVGSRYDPSTLLMAVNADGTIQCTQWGVGCQVSGSTSYVAVVVASGYKDAPIHANVDVWKVGGADGWAPECASNVLSANGFPQHSGVLTESAPAYCGVIDVNPSQGFTIGGSSSNTGADIPWFTFAGPDEWGASSTRFQCMQSYGQFGAACSNWGSTAGRALLMLSPNKIATPIEYTLQGLPGNPTHAYGLPKSITPATGRAETLVPAVIHGTGLSIGSKIELAPAYQKLVYPQSVNADGTELHVLVDTRGLTPGSYDLVLDGIGYTSGQPSPGYLPKAFEVTAADTPVKSRFVPLTAARFLDTRDGTGAPKARIGAGGTVSLQVAGVKGVPAGGVTAVVMNLTAVDPSENGQVTAYPGGQTAPDLPSLSFAAHRTVPAQVTVPVADGKVDLRNSTGTVDLVADVAGYYTDAADQGSALTPVAPARFLDTRDGTGAPRPASARAAPSASRSRASRASRPTASPPW</sequence>
<dbReference type="EMBL" id="JNBY01000015">
    <property type="protein sequence ID" value="KDN87866.1"/>
    <property type="molecule type" value="Genomic_DNA"/>
</dbReference>
<keyword evidence="2" id="KW-0732">Signal</keyword>
<dbReference type="eggNOG" id="COG4102">
    <property type="taxonomic scope" value="Bacteria"/>
</dbReference>
<evidence type="ECO:0000256" key="2">
    <source>
        <dbReference type="SAM" id="SignalP"/>
    </source>
</evidence>
<organism evidence="3 4">
    <name type="scientific">Kitasatospora cheerisanensis KCTC 2395</name>
    <dbReference type="NCBI Taxonomy" id="1348663"/>
    <lineage>
        <taxon>Bacteria</taxon>
        <taxon>Bacillati</taxon>
        <taxon>Actinomycetota</taxon>
        <taxon>Actinomycetes</taxon>
        <taxon>Kitasatosporales</taxon>
        <taxon>Streptomycetaceae</taxon>
        <taxon>Kitasatospora</taxon>
    </lineage>
</organism>
<dbReference type="AlphaFoldDB" id="A0A066ZC20"/>
<dbReference type="OrthoDB" id="614750at2"/>